<dbReference type="Pfam" id="PF00891">
    <property type="entry name" value="Methyltransf_2"/>
    <property type="match status" value="1"/>
</dbReference>
<dbReference type="InterPro" id="IPR001077">
    <property type="entry name" value="COMT_C"/>
</dbReference>
<accession>A0A8D7F2I4</accession>
<feature type="domain" description="O-methyltransferase C-terminal" evidence="1">
    <location>
        <begin position="12"/>
        <end position="65"/>
    </location>
</feature>
<organism evidence="2">
    <name type="scientific">Musa acuminata subsp. malaccensis</name>
    <name type="common">Wild banana</name>
    <name type="synonym">Musa malaccensis</name>
    <dbReference type="NCBI Taxonomy" id="214687"/>
    <lineage>
        <taxon>Eukaryota</taxon>
        <taxon>Viridiplantae</taxon>
        <taxon>Streptophyta</taxon>
        <taxon>Embryophyta</taxon>
        <taxon>Tracheophyta</taxon>
        <taxon>Spermatophyta</taxon>
        <taxon>Magnoliopsida</taxon>
        <taxon>Liliopsida</taxon>
        <taxon>Zingiberales</taxon>
        <taxon>Musaceae</taxon>
        <taxon>Musa</taxon>
    </lineage>
</organism>
<gene>
    <name evidence="2" type="ORF">GSMUA_268680.1</name>
</gene>
<reference evidence="2" key="1">
    <citation type="submission" date="2021-03" db="EMBL/GenBank/DDBJ databases">
        <authorList>
            <consortium name="Genoscope - CEA"/>
            <person name="William W."/>
        </authorList>
    </citation>
    <scope>NUCLEOTIDE SEQUENCE</scope>
    <source>
        <strain evidence="2">Doubled-haploid Pahang</strain>
    </source>
</reference>
<proteinExistence type="predicted"/>
<dbReference type="GO" id="GO:0008171">
    <property type="term" value="F:O-methyltransferase activity"/>
    <property type="evidence" value="ECO:0007669"/>
    <property type="project" value="InterPro"/>
</dbReference>
<dbReference type="AlphaFoldDB" id="A0A8D7F2I4"/>
<protein>
    <submittedName>
        <fullName evidence="2">(wild Malaysian banana) hypothetical protein</fullName>
    </submittedName>
</protein>
<dbReference type="Gene3D" id="3.40.50.150">
    <property type="entry name" value="Vaccinia Virus protein VP39"/>
    <property type="match status" value="1"/>
</dbReference>
<evidence type="ECO:0000313" key="2">
    <source>
        <dbReference type="EMBL" id="CAG1838691.1"/>
    </source>
</evidence>
<evidence type="ECO:0000259" key="1">
    <source>
        <dbReference type="Pfam" id="PF00891"/>
    </source>
</evidence>
<dbReference type="InterPro" id="IPR029063">
    <property type="entry name" value="SAM-dependent_MTases_sf"/>
</dbReference>
<name>A0A8D7F2I4_MUSAM</name>
<sequence length="65" mass="7128">MLDQALLSPWQKFNSLLKAGMASDARLVVQVLIRECGDVFQGLRSLVDVEVGTEMMAMAIAEAYP</sequence>
<dbReference type="EMBL" id="HG996470">
    <property type="protein sequence ID" value="CAG1838691.1"/>
    <property type="molecule type" value="Genomic_DNA"/>
</dbReference>